<feature type="domain" description="Copper amine oxidase-like N-terminal" evidence="1">
    <location>
        <begin position="45"/>
        <end position="150"/>
    </location>
</feature>
<dbReference type="SUPFAM" id="SSF55383">
    <property type="entry name" value="Copper amine oxidase, domain N"/>
    <property type="match status" value="1"/>
</dbReference>
<evidence type="ECO:0000313" key="3">
    <source>
        <dbReference type="Proteomes" id="UP001519272"/>
    </source>
</evidence>
<evidence type="ECO:0000259" key="1">
    <source>
        <dbReference type="Pfam" id="PF07833"/>
    </source>
</evidence>
<dbReference type="PANTHER" id="PTHR40590:SF1">
    <property type="entry name" value="CYTOPLASMIC PROTEIN"/>
    <property type="match status" value="1"/>
</dbReference>
<dbReference type="Pfam" id="PF01963">
    <property type="entry name" value="TraB_PrgY_gumN"/>
    <property type="match status" value="1"/>
</dbReference>
<keyword evidence="3" id="KW-1185">Reference proteome</keyword>
<dbReference type="InterPro" id="IPR036582">
    <property type="entry name" value="Mao_N_sf"/>
</dbReference>
<dbReference type="RefSeq" id="WP_210088216.1">
    <property type="nucleotide sequence ID" value="NZ_JAGGKG010000004.1"/>
</dbReference>
<dbReference type="EMBL" id="JAGGKG010000004">
    <property type="protein sequence ID" value="MBP1904534.1"/>
    <property type="molecule type" value="Genomic_DNA"/>
</dbReference>
<dbReference type="InterPro" id="IPR012854">
    <property type="entry name" value="Cu_amine_oxidase-like_N"/>
</dbReference>
<comment type="caution">
    <text evidence="2">The sequence shown here is derived from an EMBL/GenBank/DDBJ whole genome shotgun (WGS) entry which is preliminary data.</text>
</comment>
<reference evidence="2 3" key="1">
    <citation type="submission" date="2021-03" db="EMBL/GenBank/DDBJ databases">
        <title>Genomic Encyclopedia of Type Strains, Phase IV (KMG-IV): sequencing the most valuable type-strain genomes for metagenomic binning, comparative biology and taxonomic classification.</title>
        <authorList>
            <person name="Goeker M."/>
        </authorList>
    </citation>
    <scope>NUCLEOTIDE SEQUENCE [LARGE SCALE GENOMIC DNA]</scope>
    <source>
        <strain evidence="2 3">DSM 14349</strain>
    </source>
</reference>
<gene>
    <name evidence="2" type="ORF">J2Z32_001157</name>
</gene>
<dbReference type="Pfam" id="PF07833">
    <property type="entry name" value="Cu_amine_oxidN1"/>
    <property type="match status" value="1"/>
</dbReference>
<organism evidence="2 3">
    <name type="scientific">Paenibacillus turicensis</name>
    <dbReference type="NCBI Taxonomy" id="160487"/>
    <lineage>
        <taxon>Bacteria</taxon>
        <taxon>Bacillati</taxon>
        <taxon>Bacillota</taxon>
        <taxon>Bacilli</taxon>
        <taxon>Bacillales</taxon>
        <taxon>Paenibacillaceae</taxon>
        <taxon>Paenibacillus</taxon>
    </lineage>
</organism>
<protein>
    <submittedName>
        <fullName evidence="2">Uncharacterized protein YbaP (TraB family)</fullName>
    </submittedName>
</protein>
<dbReference type="PANTHER" id="PTHR40590">
    <property type="entry name" value="CYTOPLASMIC PROTEIN-RELATED"/>
    <property type="match status" value="1"/>
</dbReference>
<dbReference type="InterPro" id="IPR002816">
    <property type="entry name" value="TraB/PrgY/GumN_fam"/>
</dbReference>
<sequence length="422" mass="47277">MKFGIKIQLEKLTVLFLSFILLFVLSTGGAPAQAAASSVYLALGDKEIAFDQGQPYIEQATTMVPAKVLLEGLDYELSWDAATSTLHASKGKLSFELKRGQKQAMANGEGYVLNVAPKIVDGILYAPLRFLAENAGYRVGWDAANRAVYLERMDSKGFFWKVEKDGSELYLLGSIHVGNDLLHPMRPEINAAFAKSNNLVVEINMDAPLNEQELEKIKNLKNYPVNTNLANHIDADTYVKLQQIFKENGIPESEYGSSKAWWIYIQLYGLKMISDGYETGLSIDNYFLQKAKVNDKSVLELESHYSQYAMLSNFSDELAASLLKQRVESFYQPDNDIKPMIDAWVNGDDKFLVEDLVKMMAVPEYYKGVIQDRNVGMIDKIVGYLEDGSKNTYFIVVGASHMLGQDGIVTKLKEKGYTVTRL</sequence>
<name>A0ABS4FPL9_9BACL</name>
<dbReference type="InterPro" id="IPR047111">
    <property type="entry name" value="YbaP-like"/>
</dbReference>
<dbReference type="Proteomes" id="UP001519272">
    <property type="component" value="Unassembled WGS sequence"/>
</dbReference>
<accession>A0ABS4FPL9</accession>
<dbReference type="CDD" id="cd14789">
    <property type="entry name" value="Tiki"/>
    <property type="match status" value="1"/>
</dbReference>
<dbReference type="Gene3D" id="3.30.457.10">
    <property type="entry name" value="Copper amine oxidase-like, N-terminal domain"/>
    <property type="match status" value="1"/>
</dbReference>
<evidence type="ECO:0000313" key="2">
    <source>
        <dbReference type="EMBL" id="MBP1904534.1"/>
    </source>
</evidence>
<proteinExistence type="predicted"/>